<gene>
    <name evidence="21" type="ORF">H4R34_005699</name>
</gene>
<keyword evidence="22" id="KW-1185">Reference proteome</keyword>
<evidence type="ECO:0000256" key="9">
    <source>
        <dbReference type="ARBA" id="ARBA00044899"/>
    </source>
</evidence>
<feature type="transmembrane region" description="Helical" evidence="20">
    <location>
        <begin position="40"/>
        <end position="62"/>
    </location>
</feature>
<evidence type="ECO:0000256" key="11">
    <source>
        <dbReference type="ARBA" id="ARBA00044903"/>
    </source>
</evidence>
<feature type="region of interest" description="Disordered" evidence="19">
    <location>
        <begin position="146"/>
        <end position="201"/>
    </location>
</feature>
<feature type="transmembrane region" description="Helical" evidence="20">
    <location>
        <begin position="288"/>
        <end position="306"/>
    </location>
</feature>
<dbReference type="InterPro" id="IPR011701">
    <property type="entry name" value="MFS"/>
</dbReference>
<dbReference type="Gene3D" id="1.20.1250.20">
    <property type="entry name" value="MFS general substrate transporter like domains"/>
    <property type="match status" value="1"/>
</dbReference>
<dbReference type="Pfam" id="PF07690">
    <property type="entry name" value="MFS_1"/>
    <property type="match status" value="1"/>
</dbReference>
<comment type="catalytic activity">
    <reaction evidence="7">
        <text>L-alpha-aminoacyl-L-lysine(out) = L-alpha-aminoacyl-L-lysine(in)</text>
        <dbReference type="Rhea" id="RHEA:79383"/>
        <dbReference type="ChEBI" id="CHEBI:229966"/>
    </reaction>
</comment>
<comment type="catalytic activity">
    <reaction evidence="13">
        <text>L-alanyl-L-lysine(out) = L-alanyl-L-lysine(in)</text>
        <dbReference type="Rhea" id="RHEA:79415"/>
        <dbReference type="ChEBI" id="CHEBI:192470"/>
    </reaction>
</comment>
<evidence type="ECO:0000256" key="20">
    <source>
        <dbReference type="SAM" id="Phobius"/>
    </source>
</evidence>
<feature type="transmembrane region" description="Helical" evidence="20">
    <location>
        <begin position="326"/>
        <end position="346"/>
    </location>
</feature>
<evidence type="ECO:0000256" key="18">
    <source>
        <dbReference type="ARBA" id="ARBA00046376"/>
    </source>
</evidence>
<evidence type="ECO:0000256" key="13">
    <source>
        <dbReference type="ARBA" id="ARBA00044919"/>
    </source>
</evidence>
<keyword evidence="20" id="KW-0472">Membrane</keyword>
<evidence type="ECO:0000313" key="21">
    <source>
        <dbReference type="EMBL" id="KAJ1971570.1"/>
    </source>
</evidence>
<dbReference type="AlphaFoldDB" id="A0A9W8AW23"/>
<comment type="catalytic activity">
    <reaction evidence="2">
        <text>L-lysyl-L-alanine(out) = L-lysyl-L-alanine(in)</text>
        <dbReference type="Rhea" id="RHEA:79399"/>
        <dbReference type="ChEBI" id="CHEBI:229954"/>
    </reaction>
</comment>
<evidence type="ECO:0000256" key="10">
    <source>
        <dbReference type="ARBA" id="ARBA00044900"/>
    </source>
</evidence>
<comment type="catalytic activity">
    <reaction evidence="3">
        <text>L-histidyl-glycine(out) = L-histidyl-glycine(in)</text>
        <dbReference type="Rhea" id="RHEA:79395"/>
        <dbReference type="ChEBI" id="CHEBI:229957"/>
    </reaction>
</comment>
<comment type="subcellular location">
    <subcellularLocation>
        <location evidence="1">Membrane</location>
        <topology evidence="1">Multi-pass membrane protein</topology>
    </subcellularLocation>
</comment>
<dbReference type="GO" id="GO:0016020">
    <property type="term" value="C:membrane"/>
    <property type="evidence" value="ECO:0007669"/>
    <property type="project" value="UniProtKB-SubCell"/>
</dbReference>
<feature type="transmembrane region" description="Helical" evidence="20">
    <location>
        <begin position="467"/>
        <end position="489"/>
    </location>
</feature>
<comment type="catalytic activity">
    <reaction evidence="8">
        <text>L-aspartyl-L-lysine(out) = L-aspartyl-L-lysine(in)</text>
        <dbReference type="Rhea" id="RHEA:79411"/>
        <dbReference type="ChEBI" id="CHEBI:229953"/>
    </reaction>
</comment>
<evidence type="ECO:0000256" key="7">
    <source>
        <dbReference type="ARBA" id="ARBA00044893"/>
    </source>
</evidence>
<dbReference type="CDD" id="cd06174">
    <property type="entry name" value="MFS"/>
    <property type="match status" value="1"/>
</dbReference>
<feature type="compositionally biased region" description="Polar residues" evidence="19">
    <location>
        <begin position="146"/>
        <end position="162"/>
    </location>
</feature>
<evidence type="ECO:0000256" key="17">
    <source>
        <dbReference type="ARBA" id="ARBA00045709"/>
    </source>
</evidence>
<evidence type="ECO:0000256" key="5">
    <source>
        <dbReference type="ARBA" id="ARBA00044884"/>
    </source>
</evidence>
<comment type="catalytic activity">
    <reaction evidence="6">
        <text>L-lysyl-L-alpha-amino acid(out) = L-lysyl-L-alpha-amino acid(in)</text>
        <dbReference type="Rhea" id="RHEA:79387"/>
        <dbReference type="ChEBI" id="CHEBI:229965"/>
    </reaction>
</comment>
<feature type="transmembrane region" description="Helical" evidence="20">
    <location>
        <begin position="106"/>
        <end position="131"/>
    </location>
</feature>
<evidence type="ECO:0000256" key="19">
    <source>
        <dbReference type="SAM" id="MobiDB-lite"/>
    </source>
</evidence>
<dbReference type="OrthoDB" id="424834at2759"/>
<evidence type="ECO:0000313" key="22">
    <source>
        <dbReference type="Proteomes" id="UP001151582"/>
    </source>
</evidence>
<reference evidence="21" key="1">
    <citation type="submission" date="2022-07" db="EMBL/GenBank/DDBJ databases">
        <title>Phylogenomic reconstructions and comparative analyses of Kickxellomycotina fungi.</title>
        <authorList>
            <person name="Reynolds N.K."/>
            <person name="Stajich J.E."/>
            <person name="Barry K."/>
            <person name="Grigoriev I.V."/>
            <person name="Crous P."/>
            <person name="Smith M.E."/>
        </authorList>
    </citation>
    <scope>NUCLEOTIDE SEQUENCE</scope>
    <source>
        <strain evidence="21">RSA 567</strain>
    </source>
</reference>
<feature type="transmembrane region" description="Helical" evidence="20">
    <location>
        <begin position="353"/>
        <end position="373"/>
    </location>
</feature>
<evidence type="ECO:0000256" key="3">
    <source>
        <dbReference type="ARBA" id="ARBA00044878"/>
    </source>
</evidence>
<evidence type="ECO:0000256" key="12">
    <source>
        <dbReference type="ARBA" id="ARBA00044912"/>
    </source>
</evidence>
<evidence type="ECO:0000256" key="2">
    <source>
        <dbReference type="ARBA" id="ARBA00044876"/>
    </source>
</evidence>
<dbReference type="SUPFAM" id="SSF103473">
    <property type="entry name" value="MFS general substrate transporter"/>
    <property type="match status" value="1"/>
</dbReference>
<comment type="catalytic activity">
    <reaction evidence="10">
        <text>L-lysyl-L-lysine(out) = L-lysyl-L-lysine(in)</text>
        <dbReference type="Rhea" id="RHEA:79403"/>
        <dbReference type="ChEBI" id="CHEBI:229956"/>
    </reaction>
</comment>
<evidence type="ECO:0000256" key="15">
    <source>
        <dbReference type="ARBA" id="ARBA00044985"/>
    </source>
</evidence>
<sequence>MPFLGGLFIDSFGTGTSSLIAISCIVAGQALVAYGAFSGLFAWMVLGFLLFGVGEGWMVVISETILVHFFHGRGLALMLGLQFAVGKCSSFLATGTAYHITEWTGFYGNVFLVATTLCSLSWVANLGYLLLVRHLDRLSANASAVVSSQGDSDDPMTTNTGAGPSFHSHMAAATNPNSAATSAKSSLFQHPPRSLSPYDPNQTSEAIALRPIDAIQHSQRRPMPDAADPSPGEISPWADGAVTIHAEEILSSRVHHIWETTTQPLSRRVSPRKRPPFDFGKVLRFTDIMWHFFFLCFLFGAVWIPFVHLSSNMIKVEYQLPDSQSAWLSSLIFALPIVLNPVTGVVLDRTGRLTWVVLGSAICLVLASGLMLLRPTTLAMAHDSSTSLGTSDSIEAAIPLFFFALSLSLGPLAQVTSIPLMLPPASSHGAMGTALGIRRCVEHIGATLLDTLSGALQDLEPSHRYTYVLRLFLMLSVATCLAVGGWMYLDQKLLHRVLTEPKRRRSAILQRLKRQYAELGEDLSRHPFLCGSSQSEHDGSRRHRDGHALSQQRYGWWAWLCGGLGWDWYRSRTRKRMYVA</sequence>
<comment type="catalytic activity">
    <reaction evidence="11">
        <text>L-arginyl-glycine(out) = L-arginyl-glycine(in)</text>
        <dbReference type="Rhea" id="RHEA:79391"/>
        <dbReference type="ChEBI" id="CHEBI:229955"/>
    </reaction>
</comment>
<feature type="transmembrane region" description="Helical" evidence="20">
    <location>
        <begin position="393"/>
        <end position="413"/>
    </location>
</feature>
<evidence type="ECO:0000256" key="16">
    <source>
        <dbReference type="ARBA" id="ARBA00045018"/>
    </source>
</evidence>
<comment type="catalytic activity">
    <reaction evidence="12">
        <text>L-histidyl-L-alpha-amino acid(out) = L-histidyl-L-alpha-amino acid(in)</text>
        <dbReference type="Rhea" id="RHEA:79379"/>
        <dbReference type="ChEBI" id="CHEBI:229964"/>
    </reaction>
</comment>
<dbReference type="PANTHER" id="PTHR23512">
    <property type="entry name" value="MAJOR FACILITATOR SUPERFAMILY DOMAIN-CONTAINING PROTEIN 1"/>
    <property type="match status" value="1"/>
</dbReference>
<evidence type="ECO:0000256" key="8">
    <source>
        <dbReference type="ARBA" id="ARBA00044898"/>
    </source>
</evidence>
<keyword evidence="20" id="KW-1133">Transmembrane helix</keyword>
<feature type="compositionally biased region" description="Low complexity" evidence="19">
    <location>
        <begin position="171"/>
        <end position="186"/>
    </location>
</feature>
<comment type="function">
    <text evidence="17">Lysosomal dipeptide uniporter that selectively exports lysine, arginine or histidine-containing dipeptides with a net positive charge from the lysosome lumen into the cytosol. Could play a role in a specific type of protein O-glycosylation indirectly regulating macrophages migration and tissue invasion. Also essential for liver homeostasis.</text>
</comment>
<comment type="subunit">
    <text evidence="18">Homodimer. Interacts with lysosomal protein GLMP (via lumenal domain); the interaction starts while both proteins are still in the endoplasmic reticulum and is required for stabilization of MFSD1 in lysosomes but has no direct effect on its targeting to lysosomes or transporter activity.</text>
</comment>
<organism evidence="21 22">
    <name type="scientific">Dimargaris verticillata</name>
    <dbReference type="NCBI Taxonomy" id="2761393"/>
    <lineage>
        <taxon>Eukaryota</taxon>
        <taxon>Fungi</taxon>
        <taxon>Fungi incertae sedis</taxon>
        <taxon>Zoopagomycota</taxon>
        <taxon>Kickxellomycotina</taxon>
        <taxon>Dimargaritomycetes</taxon>
        <taxon>Dimargaritales</taxon>
        <taxon>Dimargaritaceae</taxon>
        <taxon>Dimargaris</taxon>
    </lineage>
</organism>
<dbReference type="Proteomes" id="UP001151582">
    <property type="component" value="Unassembled WGS sequence"/>
</dbReference>
<evidence type="ECO:0000256" key="14">
    <source>
        <dbReference type="ARBA" id="ARBA00044924"/>
    </source>
</evidence>
<accession>A0A9W8AW23</accession>
<keyword evidence="20" id="KW-0812">Transmembrane</keyword>
<evidence type="ECO:0000256" key="4">
    <source>
        <dbReference type="ARBA" id="ARBA00044881"/>
    </source>
</evidence>
<proteinExistence type="predicted"/>
<name>A0A9W8AW23_9FUNG</name>
<dbReference type="EMBL" id="JANBQB010001326">
    <property type="protein sequence ID" value="KAJ1971570.1"/>
    <property type="molecule type" value="Genomic_DNA"/>
</dbReference>
<protein>
    <recommendedName>
        <fullName evidence="15">Lysosomal dipeptide transporter MFSD1</fullName>
    </recommendedName>
    <alternativeName>
        <fullName evidence="16">Major facilitator superfamily domain-containing protein 1</fullName>
    </alternativeName>
</protein>
<comment type="catalytic activity">
    <reaction evidence="4">
        <text>L-alpha-aminoacyl-L-arginine(out) = L-alpha-aminoacyl-L-arginine(in)</text>
        <dbReference type="Rhea" id="RHEA:79367"/>
        <dbReference type="ChEBI" id="CHEBI:229968"/>
    </reaction>
</comment>
<evidence type="ECO:0000256" key="1">
    <source>
        <dbReference type="ARBA" id="ARBA00004141"/>
    </source>
</evidence>
<comment type="caution">
    <text evidence="21">The sequence shown here is derived from an EMBL/GenBank/DDBJ whole genome shotgun (WGS) entry which is preliminary data.</text>
</comment>
<comment type="catalytic activity">
    <reaction evidence="5">
        <text>L-alpha-aminoacyl-L-histidine(out) = L-alpha-aminoacyl-L-histidine(in)</text>
        <dbReference type="Rhea" id="RHEA:79375"/>
        <dbReference type="ChEBI" id="CHEBI:229967"/>
    </reaction>
</comment>
<dbReference type="InterPro" id="IPR052187">
    <property type="entry name" value="MFSD1"/>
</dbReference>
<dbReference type="InterPro" id="IPR036259">
    <property type="entry name" value="MFS_trans_sf"/>
</dbReference>
<evidence type="ECO:0000256" key="6">
    <source>
        <dbReference type="ARBA" id="ARBA00044891"/>
    </source>
</evidence>
<dbReference type="PANTHER" id="PTHR23512:SF12">
    <property type="entry name" value="TRANSPORTER, PUTATIVE (AFU_ORTHOLOGUE AFUA_4G00260)-RELATED"/>
    <property type="match status" value="1"/>
</dbReference>
<feature type="non-terminal residue" evidence="21">
    <location>
        <position position="580"/>
    </location>
</feature>
<comment type="catalytic activity">
    <reaction evidence="14">
        <text>L-lysyl-glycine(out) = L-lysyl-glycine(in)</text>
        <dbReference type="Rhea" id="RHEA:79407"/>
        <dbReference type="ChEBI" id="CHEBI:191202"/>
    </reaction>
</comment>
<comment type="catalytic activity">
    <reaction evidence="9">
        <text>L-arginyl-L-alpha-amino acid(out) = L-arginyl-L-alpha-amino acid(in)</text>
        <dbReference type="Rhea" id="RHEA:79371"/>
        <dbReference type="ChEBI" id="CHEBI:84315"/>
    </reaction>
</comment>
<dbReference type="GO" id="GO:0022857">
    <property type="term" value="F:transmembrane transporter activity"/>
    <property type="evidence" value="ECO:0007669"/>
    <property type="project" value="InterPro"/>
</dbReference>
<feature type="transmembrane region" description="Helical" evidence="20">
    <location>
        <begin position="12"/>
        <end position="34"/>
    </location>
</feature>